<dbReference type="GO" id="GO:0006313">
    <property type="term" value="P:DNA transposition"/>
    <property type="evidence" value="ECO:0007669"/>
    <property type="project" value="InterPro"/>
</dbReference>
<gene>
    <name evidence="2" type="ORF">LEP1GSC188_2105</name>
</gene>
<evidence type="ECO:0000313" key="2">
    <source>
        <dbReference type="EMBL" id="EMF83024.1"/>
    </source>
</evidence>
<dbReference type="InterPro" id="IPR002559">
    <property type="entry name" value="Transposase_11"/>
</dbReference>
<accession>M3GAN7</accession>
<dbReference type="EMBL" id="AHOR02000016">
    <property type="protein sequence ID" value="EMF83024.1"/>
    <property type="molecule type" value="Genomic_DNA"/>
</dbReference>
<dbReference type="GO" id="GO:0003677">
    <property type="term" value="F:DNA binding"/>
    <property type="evidence" value="ECO:0007669"/>
    <property type="project" value="InterPro"/>
</dbReference>
<name>M3GAN7_9LEPT</name>
<dbReference type="AlphaFoldDB" id="M3GAN7"/>
<protein>
    <submittedName>
        <fullName evidence="2">Transposase, IS4-like family protein</fullName>
    </submittedName>
</protein>
<proteinExistence type="predicted"/>
<dbReference type="GO" id="GO:0004803">
    <property type="term" value="F:transposase activity"/>
    <property type="evidence" value="ECO:0007669"/>
    <property type="project" value="InterPro"/>
</dbReference>
<feature type="domain" description="Transposase IS4-like" evidence="1">
    <location>
        <begin position="25"/>
        <end position="97"/>
    </location>
</feature>
<dbReference type="Pfam" id="PF01609">
    <property type="entry name" value="DDE_Tnp_1"/>
    <property type="match status" value="1"/>
</dbReference>
<organism evidence="2 3">
    <name type="scientific">Leptospira weilii serovar Topaz str. LT2116</name>
    <dbReference type="NCBI Taxonomy" id="1088540"/>
    <lineage>
        <taxon>Bacteria</taxon>
        <taxon>Pseudomonadati</taxon>
        <taxon>Spirochaetota</taxon>
        <taxon>Spirochaetia</taxon>
        <taxon>Leptospirales</taxon>
        <taxon>Leptospiraceae</taxon>
        <taxon>Leptospira</taxon>
    </lineage>
</organism>
<evidence type="ECO:0000259" key="1">
    <source>
        <dbReference type="Pfam" id="PF01609"/>
    </source>
</evidence>
<comment type="caution">
    <text evidence="2">The sequence shown here is derived from an EMBL/GenBank/DDBJ whole genome shotgun (WGS) entry which is preliminary data.</text>
</comment>
<reference evidence="2 3" key="1">
    <citation type="submission" date="2013-01" db="EMBL/GenBank/DDBJ databases">
        <authorList>
            <person name="Harkins D.M."/>
            <person name="Durkin A.S."/>
            <person name="Brinkac L.M."/>
            <person name="Haft D.H."/>
            <person name="Selengut J.D."/>
            <person name="Sanka R."/>
            <person name="DePew J."/>
            <person name="Purushe J."/>
            <person name="Tulsiani S.M."/>
            <person name="Graham G.C."/>
            <person name="Burns M.-A."/>
            <person name="Dohnt M.F."/>
            <person name="Smythe L.D."/>
            <person name="McKay D.B."/>
            <person name="Craig S.B."/>
            <person name="Vinetz J.M."/>
            <person name="Sutton G.G."/>
            <person name="Nierman W.C."/>
            <person name="Fouts D.E."/>
        </authorList>
    </citation>
    <scope>NUCLEOTIDE SEQUENCE [LARGE SCALE GENOMIC DNA]</scope>
    <source>
        <strain evidence="2 3">LT2116</strain>
    </source>
</reference>
<dbReference type="Proteomes" id="UP000011770">
    <property type="component" value="Unassembled WGS sequence"/>
</dbReference>
<evidence type="ECO:0000313" key="3">
    <source>
        <dbReference type="Proteomes" id="UP000011770"/>
    </source>
</evidence>
<sequence>METIRRGEPIFGGSAYPIPTVLLEGKKKGILTLFSEKGKRNEPLSEDSKILNKHLSKVRSRVEHVFADIQSFGGKGIRCRELARAELQMFLRNFVYNVRRFVFLSRASHA</sequence>